<accession>A0ABY4JG83</accession>
<reference evidence="1 2" key="1">
    <citation type="submission" date="2022-04" db="EMBL/GenBank/DDBJ databases">
        <title>Mechanism of arsenic methylation and mitigation arsenic toxicity by Bacillus sp. LH14 from an Arsenic-Contaminated Paddy Soil.</title>
        <authorList>
            <person name="Wang D."/>
        </authorList>
    </citation>
    <scope>NUCLEOTIDE SEQUENCE [LARGE SCALE GENOMIC DNA]</scope>
    <source>
        <strain evidence="1 2">LH14</strain>
    </source>
</reference>
<dbReference type="RefSeq" id="WP_248266187.1">
    <property type="nucleotide sequence ID" value="NZ_CP096034.1"/>
</dbReference>
<proteinExistence type="predicted"/>
<gene>
    <name evidence="1" type="ORF">MY490_13485</name>
</gene>
<evidence type="ECO:0000313" key="2">
    <source>
        <dbReference type="Proteomes" id="UP000830639"/>
    </source>
</evidence>
<evidence type="ECO:0000313" key="1">
    <source>
        <dbReference type="EMBL" id="UPM52841.1"/>
    </source>
</evidence>
<organism evidence="1 2">
    <name type="scientific">Gottfriedia acidiceleris</name>
    <dbReference type="NCBI Taxonomy" id="371036"/>
    <lineage>
        <taxon>Bacteria</taxon>
        <taxon>Bacillati</taxon>
        <taxon>Bacillota</taxon>
        <taxon>Bacilli</taxon>
        <taxon>Bacillales</taxon>
        <taxon>Bacillaceae</taxon>
        <taxon>Gottfriedia</taxon>
    </lineage>
</organism>
<protein>
    <recommendedName>
        <fullName evidence="3">DUF1292 domain-containing protein</fullName>
    </recommendedName>
</protein>
<dbReference type="EMBL" id="CP096034">
    <property type="protein sequence ID" value="UPM52841.1"/>
    <property type="molecule type" value="Genomic_DNA"/>
</dbReference>
<name>A0ABY4JG83_9BACI</name>
<evidence type="ECO:0008006" key="3">
    <source>
        <dbReference type="Google" id="ProtNLM"/>
    </source>
</evidence>
<sequence>MRKMTLKLTIENKEYIIEEDQRYIFEFKSGYELNDSKNPYCKCLVIDLSLALIDDNGSIRFFVLDEESGEDYLIAQEELLSITNI</sequence>
<dbReference type="Proteomes" id="UP000830639">
    <property type="component" value="Chromosome"/>
</dbReference>
<keyword evidence="2" id="KW-1185">Reference proteome</keyword>